<evidence type="ECO:0000313" key="3">
    <source>
        <dbReference type="Proteomes" id="UP001176941"/>
    </source>
</evidence>
<gene>
    <name evidence="2" type="ORF">MRATA1EN1_LOCUS20224</name>
</gene>
<evidence type="ECO:0000256" key="1">
    <source>
        <dbReference type="SAM" id="MobiDB-lite"/>
    </source>
</evidence>
<feature type="region of interest" description="Disordered" evidence="1">
    <location>
        <begin position="68"/>
        <end position="174"/>
    </location>
</feature>
<name>A0ABN8ZBL1_RANTA</name>
<feature type="compositionally biased region" description="Low complexity" evidence="1">
    <location>
        <begin position="84"/>
        <end position="105"/>
    </location>
</feature>
<organism evidence="2 3">
    <name type="scientific">Rangifer tarandus platyrhynchus</name>
    <name type="common">Svalbard reindeer</name>
    <dbReference type="NCBI Taxonomy" id="3082113"/>
    <lineage>
        <taxon>Eukaryota</taxon>
        <taxon>Metazoa</taxon>
        <taxon>Chordata</taxon>
        <taxon>Craniata</taxon>
        <taxon>Vertebrata</taxon>
        <taxon>Euteleostomi</taxon>
        <taxon>Mammalia</taxon>
        <taxon>Eutheria</taxon>
        <taxon>Laurasiatheria</taxon>
        <taxon>Artiodactyla</taxon>
        <taxon>Ruminantia</taxon>
        <taxon>Pecora</taxon>
        <taxon>Cervidae</taxon>
        <taxon>Odocoileinae</taxon>
        <taxon>Rangifer</taxon>
    </lineage>
</organism>
<reference evidence="2" key="1">
    <citation type="submission" date="2023-04" db="EMBL/GenBank/DDBJ databases">
        <authorList>
            <consortium name="ELIXIR-Norway"/>
        </authorList>
    </citation>
    <scope>NUCLEOTIDE SEQUENCE [LARGE SCALE GENOMIC DNA]</scope>
</reference>
<dbReference type="EMBL" id="OX459966">
    <property type="protein sequence ID" value="CAI9171262.1"/>
    <property type="molecule type" value="Genomic_DNA"/>
</dbReference>
<feature type="compositionally biased region" description="Basic residues" evidence="1">
    <location>
        <begin position="106"/>
        <end position="118"/>
    </location>
</feature>
<evidence type="ECO:0000313" key="2">
    <source>
        <dbReference type="EMBL" id="CAI9171262.1"/>
    </source>
</evidence>
<sequence length="174" mass="17023">MGRGAWAGSAPYRPRGPRTPGPCPRPAATRPPGEPPTCSGGAAAAAIGGGAGEMRARAASTPLAGWAAGRAAGSGAPGGGGAPPAGQAPPRAQRPQSPGAAAPSRAARRLRVRRRRGGRERGPAQSPPPQDAVADLPRGSGRGAGGLPPIHPSPSCPTSLGLLSSVFPPRRTSS</sequence>
<dbReference type="Proteomes" id="UP001176941">
    <property type="component" value="Chromosome 30"/>
</dbReference>
<feature type="region of interest" description="Disordered" evidence="1">
    <location>
        <begin position="1"/>
        <end position="45"/>
    </location>
</feature>
<proteinExistence type="predicted"/>
<keyword evidence="3" id="KW-1185">Reference proteome</keyword>
<accession>A0ABN8ZBL1</accession>
<protein>
    <submittedName>
        <fullName evidence="2">Uncharacterized protein</fullName>
    </submittedName>
</protein>